<proteinExistence type="predicted"/>
<keyword evidence="1" id="KW-1133">Transmembrane helix</keyword>
<dbReference type="EMBL" id="SNRY01000851">
    <property type="protein sequence ID" value="KAA6335853.1"/>
    <property type="molecule type" value="Genomic_DNA"/>
</dbReference>
<keyword evidence="1" id="KW-0812">Transmembrane</keyword>
<feature type="transmembrane region" description="Helical" evidence="1">
    <location>
        <begin position="175"/>
        <end position="195"/>
    </location>
</feature>
<accession>A0A5J4RS84</accession>
<feature type="transmembrane region" description="Helical" evidence="1">
    <location>
        <begin position="145"/>
        <end position="163"/>
    </location>
</feature>
<dbReference type="PANTHER" id="PTHR47371:SF3">
    <property type="entry name" value="PHOSPHOGLYCEROL TRANSFERASE I"/>
    <property type="match status" value="1"/>
</dbReference>
<reference evidence="2" key="1">
    <citation type="submission" date="2019-03" db="EMBL/GenBank/DDBJ databases">
        <title>Single cell metagenomics reveals metabolic interactions within the superorganism composed of flagellate Streblomastix strix and complex community of Bacteroidetes bacteria on its surface.</title>
        <authorList>
            <person name="Treitli S.C."/>
            <person name="Kolisko M."/>
            <person name="Husnik F."/>
            <person name="Keeling P."/>
            <person name="Hampl V."/>
        </authorList>
    </citation>
    <scope>NUCLEOTIDE SEQUENCE</scope>
    <source>
        <strain evidence="2">STM</strain>
    </source>
</reference>
<keyword evidence="1" id="KW-0472">Membrane</keyword>
<dbReference type="PANTHER" id="PTHR47371">
    <property type="entry name" value="LIPOTEICHOIC ACID SYNTHASE"/>
    <property type="match status" value="1"/>
</dbReference>
<dbReference type="InterPro" id="IPR050448">
    <property type="entry name" value="OpgB/LTA_synthase_biosynth"/>
</dbReference>
<evidence type="ECO:0000256" key="1">
    <source>
        <dbReference type="SAM" id="Phobius"/>
    </source>
</evidence>
<protein>
    <recommendedName>
        <fullName evidence="3">Lipoteichoic acid synthase 1</fullName>
    </recommendedName>
</protein>
<feature type="transmembrane region" description="Helical" evidence="1">
    <location>
        <begin position="12"/>
        <end position="34"/>
    </location>
</feature>
<feature type="transmembrane region" description="Helical" evidence="1">
    <location>
        <begin position="92"/>
        <end position="114"/>
    </location>
</feature>
<comment type="caution">
    <text evidence="2">The sequence shown here is derived from an EMBL/GenBank/DDBJ whole genome shotgun (WGS) entry which is preliminary data.</text>
</comment>
<feature type="transmembrane region" description="Helical" evidence="1">
    <location>
        <begin position="261"/>
        <end position="280"/>
    </location>
</feature>
<evidence type="ECO:0000313" key="2">
    <source>
        <dbReference type="EMBL" id="KAA6335853.1"/>
    </source>
</evidence>
<name>A0A5J4RS84_9ZZZZ</name>
<feature type="transmembrane region" description="Helical" evidence="1">
    <location>
        <begin position="54"/>
        <end position="80"/>
    </location>
</feature>
<organism evidence="2">
    <name type="scientific">termite gut metagenome</name>
    <dbReference type="NCBI Taxonomy" id="433724"/>
    <lineage>
        <taxon>unclassified sequences</taxon>
        <taxon>metagenomes</taxon>
        <taxon>organismal metagenomes</taxon>
    </lineage>
</organism>
<dbReference type="AlphaFoldDB" id="A0A5J4RS84"/>
<evidence type="ECO:0008006" key="3">
    <source>
        <dbReference type="Google" id="ProtNLM"/>
    </source>
</evidence>
<sequence length="290" mass="33662">MHKYRSLYHTTTIALYNFLLAMVGFVLCRIIFILENRRFFTDLDFSKLSILFKGGFYFDLSALLYTNMVYMVLMLIPFHYKEGKLYQKITKGIFVSTNLIAIVMNLADTVYFQYTNRRTTATVFKEFANEKNLGSIVGKELITHWYFVLLAIAMGYALYKFYCKLRQSEAICFPLYYLTHGITFVILSYLCVGGMRGGFEHSVRPITISNANQYVDTPIETAIVLNTGKYGRRPVNTFSSVSKRIGIGQTFFHQRVQKRSIAFVCTAVHIFIKIPGIFFAETFQYHYNYI</sequence>
<gene>
    <name evidence="2" type="ORF">EZS27_015946</name>
</gene>